<evidence type="ECO:0000256" key="1">
    <source>
        <dbReference type="SAM" id="MobiDB-lite"/>
    </source>
</evidence>
<dbReference type="EMBL" id="HBGD01002533">
    <property type="protein sequence ID" value="CAD9078880.1"/>
    <property type="molecule type" value="Transcribed_RNA"/>
</dbReference>
<dbReference type="AlphaFoldDB" id="A0A6U0JYL4"/>
<feature type="region of interest" description="Disordered" evidence="1">
    <location>
        <begin position="247"/>
        <end position="301"/>
    </location>
</feature>
<feature type="compositionally biased region" description="Low complexity" evidence="1">
    <location>
        <begin position="257"/>
        <end position="290"/>
    </location>
</feature>
<organism evidence="2">
    <name type="scientific">Percolomonas cosmopolitus</name>
    <dbReference type="NCBI Taxonomy" id="63605"/>
    <lineage>
        <taxon>Eukaryota</taxon>
        <taxon>Discoba</taxon>
        <taxon>Heterolobosea</taxon>
        <taxon>Tetramitia</taxon>
        <taxon>Eutetramitia</taxon>
        <taxon>Percolomonadidae</taxon>
        <taxon>Percolomonas</taxon>
    </lineage>
</organism>
<gene>
    <name evidence="2" type="ORF">PCOS0759_LOCUS2112</name>
</gene>
<accession>A0A6U0JYL4</accession>
<feature type="compositionally biased region" description="Polar residues" evidence="1">
    <location>
        <begin position="31"/>
        <end position="48"/>
    </location>
</feature>
<proteinExistence type="predicted"/>
<name>A0A6U0JYL4_9EUKA</name>
<feature type="compositionally biased region" description="Basic residues" evidence="1">
    <location>
        <begin position="49"/>
        <end position="73"/>
    </location>
</feature>
<feature type="region of interest" description="Disordered" evidence="1">
    <location>
        <begin position="1"/>
        <end position="91"/>
    </location>
</feature>
<reference evidence="2" key="1">
    <citation type="submission" date="2021-01" db="EMBL/GenBank/DDBJ databases">
        <authorList>
            <person name="Corre E."/>
            <person name="Pelletier E."/>
            <person name="Niang G."/>
            <person name="Scheremetjew M."/>
            <person name="Finn R."/>
            <person name="Kale V."/>
            <person name="Holt S."/>
            <person name="Cochrane G."/>
            <person name="Meng A."/>
            <person name="Brown T."/>
            <person name="Cohen L."/>
        </authorList>
    </citation>
    <scope>NUCLEOTIDE SEQUENCE</scope>
    <source>
        <strain evidence="2">WS</strain>
    </source>
</reference>
<feature type="region of interest" description="Disordered" evidence="1">
    <location>
        <begin position="446"/>
        <end position="487"/>
    </location>
</feature>
<feature type="compositionally biased region" description="Polar residues" evidence="1">
    <location>
        <begin position="74"/>
        <end position="91"/>
    </location>
</feature>
<protein>
    <submittedName>
        <fullName evidence="2">Uncharacterized protein</fullName>
    </submittedName>
</protein>
<evidence type="ECO:0000313" key="2">
    <source>
        <dbReference type="EMBL" id="CAD9078880.1"/>
    </source>
</evidence>
<sequence>MPSPSASHKRKRVSGASKSAHETEQIDSRATGPSKTETTSTGHTSQQPARKRRKLNYGTGSKKKKQTSTHKQRVGSTPQQHNTSSNRGITPNIQSLTKQKLASLSPQQHYQQLRHLLNSILMLQRLHATTPHFSRLDHFTNAIMQAQSHNRQTYPSNRALLHDLQILEFWDVLNVVQIEEPKKASERMRVVRVETLSRAMPKMVGGDASPDGVHLPTEDELKQTVLHRALNDPIISTKKKDMLLQVPKEEERAHGKQQQNGANNGTTTAEGNETPRTPTSPTTPISKGTPLHSPYSRANDPLTKLNRHNFRLFQYYKELEDICLHVLLAFQSVSRNGLHMATRLPLVDLLGQIAALHENRPTKQKLLKHVLHLTNEAPEYLALFFRESNNGEAKRVEKCSLKEEASVSSLLQRPLADMHIVVNGGGGSDAVLGVVFNTAGHTSPQVTNTNVGDVATQENGSTITEPDEANTSTAAAPQEGTTASTESASLVLRPHDLVVEVFPKQFSSTQVLLRKRKEEHRAKSHIV</sequence>